<sequence>MIFNIIIALIGCITGCTGLIISIYRAFLERGKLTANVNEDHCWYFPKVDEYAASVNQAVVSVLLINRSIYPVTIYKISVQCGKFDYSYNPYPDDSISVPSSTYFLGDSPVTLHINTQSQIDLPYVIPPFGVYDGVLFFPKFSSENSNYVNIKLQVYTSRKNIKTKAQIQKWNAEKYTSKIKIVGSEYKDHNQGQP</sequence>
<dbReference type="Proteomes" id="UP001314681">
    <property type="component" value="Unassembled WGS sequence"/>
</dbReference>
<keyword evidence="1" id="KW-1133">Transmembrane helix</keyword>
<accession>A0ABS6KC41</accession>
<keyword evidence="1" id="KW-0812">Transmembrane</keyword>
<feature type="transmembrane region" description="Helical" evidence="1">
    <location>
        <begin position="6"/>
        <end position="27"/>
    </location>
</feature>
<gene>
    <name evidence="2" type="ORF">KTH90_18885</name>
</gene>
<name>A0ABS6KC41_9FIRM</name>
<proteinExistence type="predicted"/>
<organism evidence="2 3">
    <name type="scientific">Diplocloster modestus</name>
    <dbReference type="NCBI Taxonomy" id="2850322"/>
    <lineage>
        <taxon>Bacteria</taxon>
        <taxon>Bacillati</taxon>
        <taxon>Bacillota</taxon>
        <taxon>Clostridia</taxon>
        <taxon>Lachnospirales</taxon>
        <taxon>Lachnospiraceae</taxon>
        <taxon>Diplocloster</taxon>
    </lineage>
</organism>
<evidence type="ECO:0000256" key="1">
    <source>
        <dbReference type="SAM" id="Phobius"/>
    </source>
</evidence>
<keyword evidence="3" id="KW-1185">Reference proteome</keyword>
<protein>
    <submittedName>
        <fullName evidence="2">Uncharacterized protein</fullName>
    </submittedName>
</protein>
<evidence type="ECO:0000313" key="3">
    <source>
        <dbReference type="Proteomes" id="UP001314681"/>
    </source>
</evidence>
<evidence type="ECO:0000313" key="2">
    <source>
        <dbReference type="EMBL" id="MBU9728080.1"/>
    </source>
</evidence>
<keyword evidence="1" id="KW-0472">Membrane</keyword>
<reference evidence="2 3" key="1">
    <citation type="submission" date="2021-06" db="EMBL/GenBank/DDBJ databases">
        <title>Description of novel taxa of the family Lachnospiraceae.</title>
        <authorList>
            <person name="Chaplin A.V."/>
            <person name="Sokolova S.R."/>
            <person name="Pikina A.P."/>
            <person name="Korzhanova M."/>
            <person name="Belova V."/>
            <person name="Korostin D."/>
            <person name="Efimov B.A."/>
        </authorList>
    </citation>
    <scope>NUCLEOTIDE SEQUENCE [LARGE SCALE GENOMIC DNA]</scope>
    <source>
        <strain evidence="2 3">ASD4241</strain>
    </source>
</reference>
<dbReference type="RefSeq" id="WP_158353191.1">
    <property type="nucleotide sequence ID" value="NZ_JAHQCX010000016.1"/>
</dbReference>
<dbReference type="EMBL" id="JAHQCX010000016">
    <property type="protein sequence ID" value="MBU9728080.1"/>
    <property type="molecule type" value="Genomic_DNA"/>
</dbReference>
<comment type="caution">
    <text evidence="2">The sequence shown here is derived from an EMBL/GenBank/DDBJ whole genome shotgun (WGS) entry which is preliminary data.</text>
</comment>